<dbReference type="VEuPathDB" id="FungiDB:PSTT_05790"/>
<name>A0A2S4UA67_9BASI</name>
<dbReference type="VEuPathDB" id="FungiDB:PSTT_03508"/>
<dbReference type="Proteomes" id="UP000238274">
    <property type="component" value="Unassembled WGS sequence"/>
</dbReference>
<evidence type="ECO:0000313" key="3">
    <source>
        <dbReference type="Proteomes" id="UP000238274"/>
    </source>
</evidence>
<evidence type="ECO:0000313" key="2">
    <source>
        <dbReference type="EMBL" id="POV94175.1"/>
    </source>
</evidence>
<evidence type="ECO:0000256" key="1">
    <source>
        <dbReference type="SAM" id="MobiDB-lite"/>
    </source>
</evidence>
<gene>
    <name evidence="2" type="ORF">PSHT_16379</name>
</gene>
<reference evidence="3" key="2">
    <citation type="journal article" date="2018" name="BMC Genomics">
        <title>Genomic insights into host adaptation between the wheat stripe rust pathogen (Puccinia striiformis f. sp. tritici) and the barley stripe rust pathogen (Puccinia striiformis f. sp. hordei).</title>
        <authorList>
            <person name="Xia C."/>
            <person name="Wang M."/>
            <person name="Yin C."/>
            <person name="Cornejo O.E."/>
            <person name="Hulbert S.H."/>
            <person name="Chen X."/>
        </authorList>
    </citation>
    <scope>NUCLEOTIDE SEQUENCE [LARGE SCALE GENOMIC DNA]</scope>
    <source>
        <strain evidence="3">93TX-2</strain>
    </source>
</reference>
<proteinExistence type="predicted"/>
<dbReference type="EMBL" id="PKSM01000518">
    <property type="protein sequence ID" value="POV94175.1"/>
    <property type="molecule type" value="Genomic_DNA"/>
</dbReference>
<reference evidence="2 3" key="1">
    <citation type="submission" date="2017-12" db="EMBL/GenBank/DDBJ databases">
        <title>Gene loss provides genomic basis for host adaptation in cereal stripe rust fungi.</title>
        <authorList>
            <person name="Xia C."/>
        </authorList>
    </citation>
    <scope>NUCLEOTIDE SEQUENCE [LARGE SCALE GENOMIC DNA]</scope>
    <source>
        <strain evidence="2 3">93TX-2</strain>
    </source>
</reference>
<keyword evidence="3" id="KW-1185">Reference proteome</keyword>
<reference evidence="3" key="3">
    <citation type="journal article" date="2018" name="Mol. Plant Microbe Interact.">
        <title>Genome sequence resources for the wheat stripe rust pathogen (Puccinia striiformis f. sp. tritici) and the barley stripe rust pathogen (Puccinia striiformis f. sp. hordei).</title>
        <authorList>
            <person name="Xia C."/>
            <person name="Wang M."/>
            <person name="Yin C."/>
            <person name="Cornejo O.E."/>
            <person name="Hulbert S.H."/>
            <person name="Chen X."/>
        </authorList>
    </citation>
    <scope>NUCLEOTIDE SEQUENCE [LARGE SCALE GENOMIC DNA]</scope>
    <source>
        <strain evidence="3">93TX-2</strain>
    </source>
</reference>
<comment type="caution">
    <text evidence="2">The sequence shown here is derived from an EMBL/GenBank/DDBJ whole genome shotgun (WGS) entry which is preliminary data.</text>
</comment>
<organism evidence="2 3">
    <name type="scientific">Puccinia striiformis</name>
    <dbReference type="NCBI Taxonomy" id="27350"/>
    <lineage>
        <taxon>Eukaryota</taxon>
        <taxon>Fungi</taxon>
        <taxon>Dikarya</taxon>
        <taxon>Basidiomycota</taxon>
        <taxon>Pucciniomycotina</taxon>
        <taxon>Pucciniomycetes</taxon>
        <taxon>Pucciniales</taxon>
        <taxon>Pucciniaceae</taxon>
        <taxon>Puccinia</taxon>
    </lineage>
</organism>
<feature type="compositionally biased region" description="Polar residues" evidence="1">
    <location>
        <begin position="163"/>
        <end position="175"/>
    </location>
</feature>
<dbReference type="VEuPathDB" id="FungiDB:PSHT_16379"/>
<sequence>MMCESVLPLVSNGTCDPAMTWHSGSCFLVGQAWSSFVFDERWYLFLVVPCPYSGPVQFAAANPYPPPSLPTGCVALLWSPSPCSVDKRLNCCGAPYSLHPGGCGEGFANIHSGCVACCSVRSLSGLAGPSNLRARLGNPFTPQTPVTGHPILSVDTLRQSFRVNRPSPASTSSPANRFVANPPTPRTPIVHPRPFAGGSQFLIFMFAAKIDLTANRVVIDQRESPPPVPHPRNISLPLSFESSPLAARWSSPSTASTIAGSSSGAQAPVCVATPPVQGAYDLEDYHLLQRNQIFLLLAPALPLPPFNLNVPSSMLYAHACRGVICQPFRGPRNSPVLLPAISAQSLSPKHKRQLVLLASYPYSTFHPSSSSFANLVVPRHLTPNRDSPMFCPGVPITPPAQCSSFYIFDLTTLLLVRPFDLAMPPSPLAPVGFVPRPRKP</sequence>
<feature type="region of interest" description="Disordered" evidence="1">
    <location>
        <begin position="163"/>
        <end position="192"/>
    </location>
</feature>
<feature type="non-terminal residue" evidence="2">
    <location>
        <position position="440"/>
    </location>
</feature>
<protein>
    <submittedName>
        <fullName evidence="2">Uncharacterized protein</fullName>
    </submittedName>
</protein>
<accession>A0A2S4UA67</accession>
<dbReference type="AlphaFoldDB" id="A0A2S4UA67"/>